<dbReference type="UniPathway" id="UPA00034">
    <property type="reaction ID" value="UER00019"/>
</dbReference>
<dbReference type="HAMAP" id="MF_00811">
    <property type="entry name" value="DapD"/>
    <property type="match status" value="1"/>
</dbReference>
<dbReference type="PANTHER" id="PTHR19136">
    <property type="entry name" value="MOLYBDENUM COFACTOR GUANYLYLTRANSFERASE"/>
    <property type="match status" value="1"/>
</dbReference>
<comment type="subcellular location">
    <subcellularLocation>
        <location evidence="9">Cytoplasm</location>
    </subcellularLocation>
</comment>
<dbReference type="RefSeq" id="WP_023596259.1">
    <property type="nucleotide sequence ID" value="NC_023018.2"/>
</dbReference>
<dbReference type="InterPro" id="IPR011004">
    <property type="entry name" value="Trimer_LpxA-like_sf"/>
</dbReference>
<dbReference type="SUPFAM" id="SSF51161">
    <property type="entry name" value="Trimeric LpxA-like enzymes"/>
    <property type="match status" value="1"/>
</dbReference>
<keyword evidence="8 9" id="KW-0012">Acyltransferase</keyword>
<keyword evidence="7 9" id="KW-0457">Lysine biosynthesis</keyword>
<dbReference type="KEGG" id="ppnm:LV28_00915"/>
<dbReference type="GeneID" id="57198693"/>
<feature type="binding site" evidence="9">
    <location>
        <position position="143"/>
    </location>
    <ligand>
        <name>substrate</name>
    </ligand>
</feature>
<evidence type="ECO:0000256" key="4">
    <source>
        <dbReference type="ARBA" id="ARBA00022679"/>
    </source>
</evidence>
<dbReference type="InterPro" id="IPR023180">
    <property type="entry name" value="THP_succinylTrfase_dom1"/>
</dbReference>
<dbReference type="Gene3D" id="2.160.10.10">
    <property type="entry name" value="Hexapeptide repeat proteins"/>
    <property type="match status" value="1"/>
</dbReference>
<dbReference type="AlphaFoldDB" id="A0A378YCT8"/>
<reference evidence="11 13" key="1">
    <citation type="submission" date="2018-06" db="EMBL/GenBank/DDBJ databases">
        <authorList>
            <consortium name="Pathogen Informatics"/>
            <person name="Doyle S."/>
        </authorList>
    </citation>
    <scope>NUCLEOTIDE SEQUENCE [LARGE SCALE GENOMIC DNA]</scope>
    <source>
        <strain evidence="11 13">NCTC13160</strain>
    </source>
</reference>
<dbReference type="Pfam" id="PF14805">
    <property type="entry name" value="THDPS_N_2"/>
    <property type="match status" value="1"/>
</dbReference>
<feature type="domain" description="Tetrahydrodipicolinate-N-succinyltransferase chain A" evidence="10">
    <location>
        <begin position="4"/>
        <end position="70"/>
    </location>
</feature>
<dbReference type="PANTHER" id="PTHR19136:SF52">
    <property type="entry name" value="2,3,4,5-TETRAHYDROPYRIDINE-2,6-DICARBOXYLATE N-SUCCINYLTRANSFERASE"/>
    <property type="match status" value="1"/>
</dbReference>
<keyword evidence="3 9" id="KW-0028">Amino-acid biosynthesis</keyword>
<dbReference type="InterPro" id="IPR005664">
    <property type="entry name" value="DapD_Trfase_Hexpep_rpt_fam"/>
</dbReference>
<keyword evidence="2 9" id="KW-0963">Cytoplasm</keyword>
<dbReference type="GO" id="GO:0019877">
    <property type="term" value="P:diaminopimelate biosynthetic process"/>
    <property type="evidence" value="ECO:0007669"/>
    <property type="project" value="UniProtKB-UniRule"/>
</dbReference>
<reference evidence="12 14" key="2">
    <citation type="submission" date="2019-08" db="EMBL/GenBank/DDBJ databases">
        <authorList>
            <person name="Peeters C."/>
        </authorList>
    </citation>
    <scope>NUCLEOTIDE SEQUENCE [LARGE SCALE GENOMIC DNA]</scope>
    <source>
        <strain evidence="12 14">LMG 31119</strain>
    </source>
</reference>
<dbReference type="Proteomes" id="UP000254573">
    <property type="component" value="Unassembled WGS sequence"/>
</dbReference>
<dbReference type="EMBL" id="CABPSO010000014">
    <property type="protein sequence ID" value="VVE71014.1"/>
    <property type="molecule type" value="Genomic_DNA"/>
</dbReference>
<evidence type="ECO:0000313" key="14">
    <source>
        <dbReference type="Proteomes" id="UP000361468"/>
    </source>
</evidence>
<keyword evidence="6 9" id="KW-0220">Diaminopimelate biosynthesis</keyword>
<name>A0A378YCT8_9BURK</name>
<dbReference type="Proteomes" id="UP000361468">
    <property type="component" value="Unassembled WGS sequence"/>
</dbReference>
<dbReference type="NCBIfam" id="TIGR00965">
    <property type="entry name" value="dapD"/>
    <property type="match status" value="1"/>
</dbReference>
<evidence type="ECO:0000256" key="9">
    <source>
        <dbReference type="HAMAP-Rule" id="MF_00811"/>
    </source>
</evidence>
<dbReference type="Gene3D" id="1.10.166.10">
    <property type="entry name" value="Tetrahydrodipicolinate-N-succinyltransferase, N-terminal domain"/>
    <property type="match status" value="1"/>
</dbReference>
<feature type="binding site" evidence="9">
    <location>
        <position position="106"/>
    </location>
    <ligand>
        <name>substrate</name>
    </ligand>
</feature>
<evidence type="ECO:0000256" key="1">
    <source>
        <dbReference type="ARBA" id="ARBA00007274"/>
    </source>
</evidence>
<dbReference type="GO" id="GO:0009089">
    <property type="term" value="P:lysine biosynthetic process via diaminopimelate"/>
    <property type="evidence" value="ECO:0007669"/>
    <property type="project" value="UniProtKB-UniRule"/>
</dbReference>
<dbReference type="KEGG" id="prb:X636_21750"/>
<dbReference type="CDD" id="cd03350">
    <property type="entry name" value="LbH_THP_succinylT"/>
    <property type="match status" value="1"/>
</dbReference>
<evidence type="ECO:0000256" key="6">
    <source>
        <dbReference type="ARBA" id="ARBA00022915"/>
    </source>
</evidence>
<evidence type="ECO:0000256" key="3">
    <source>
        <dbReference type="ARBA" id="ARBA00022605"/>
    </source>
</evidence>
<dbReference type="InterPro" id="IPR037133">
    <property type="entry name" value="THP_succinylTrfase_N_sf"/>
</dbReference>
<evidence type="ECO:0000256" key="8">
    <source>
        <dbReference type="ARBA" id="ARBA00023315"/>
    </source>
</evidence>
<comment type="subunit">
    <text evidence="9">Homotrimer.</text>
</comment>
<dbReference type="InterPro" id="IPR018357">
    <property type="entry name" value="Hexapep_transf_CS"/>
</dbReference>
<gene>
    <name evidence="9 11" type="primary">dapD</name>
    <name evidence="11" type="ORF">NCTC13160_00188</name>
    <name evidence="12" type="ORF">PPN31119_03790</name>
</gene>
<evidence type="ECO:0000313" key="13">
    <source>
        <dbReference type="Proteomes" id="UP000254573"/>
    </source>
</evidence>
<dbReference type="KEGG" id="ppno:DA70_05345"/>
<proteinExistence type="inferred from homology"/>
<keyword evidence="5 9" id="KW-0677">Repeat</keyword>
<dbReference type="EC" id="2.3.1.117" evidence="9"/>
<comment type="catalytic activity">
    <reaction evidence="9">
        <text>(S)-2,3,4,5-tetrahydrodipicolinate + succinyl-CoA + H2O = (S)-2-succinylamino-6-oxoheptanedioate + CoA</text>
        <dbReference type="Rhea" id="RHEA:17325"/>
        <dbReference type="ChEBI" id="CHEBI:15377"/>
        <dbReference type="ChEBI" id="CHEBI:15685"/>
        <dbReference type="ChEBI" id="CHEBI:16845"/>
        <dbReference type="ChEBI" id="CHEBI:57287"/>
        <dbReference type="ChEBI" id="CHEBI:57292"/>
        <dbReference type="EC" id="2.3.1.117"/>
    </reaction>
</comment>
<sequence length="275" mass="29616">MSQQLQTTIDQAWENRAEISAKSAPADVREAVAHVIAELDKGALRVAQKHDGKWIVNQWIKKAVLLSFRLEDNAVMPAGGFSQFYDKVPSKFASYTAEDFARGGFRVVPPAVARRGSFIGKNVVLMPSYTNIGAYVDEGTMVDTWATVGSCAQIGKNVHLSGGVGIGGVLEPLQANPVIIEDNCFIGARSEVVEGVIVEENSVISMGVYLGQSTKIYDRETGEVHYGRVPAGSVVVPGNLPSKDGKYSLYCAVIVKKVDAQTRAKTAINDLLRGE</sequence>
<evidence type="ECO:0000313" key="11">
    <source>
        <dbReference type="EMBL" id="SUA74189.1"/>
    </source>
</evidence>
<dbReference type="GO" id="GO:0005737">
    <property type="term" value="C:cytoplasm"/>
    <property type="evidence" value="ECO:0007669"/>
    <property type="project" value="UniProtKB-SubCell"/>
</dbReference>
<evidence type="ECO:0000256" key="5">
    <source>
        <dbReference type="ARBA" id="ARBA00022737"/>
    </source>
</evidence>
<evidence type="ECO:0000256" key="2">
    <source>
        <dbReference type="ARBA" id="ARBA00022490"/>
    </source>
</evidence>
<protein>
    <recommendedName>
        <fullName evidence="9">2,3,4,5-tetrahydropyridine-2,6-dicarboxylate N-succinyltransferase</fullName>
        <ecNumber evidence="9">2.3.1.117</ecNumber>
    </recommendedName>
    <alternativeName>
        <fullName evidence="9">Tetrahydrodipicolinate N-succinyltransferase</fullName>
        <shortName evidence="9">THDP succinyltransferase</shortName>
        <shortName evidence="9">THP succinyltransferase</shortName>
        <shortName evidence="9">Tetrahydropicolinate succinylase</shortName>
    </alternativeName>
</protein>
<dbReference type="GO" id="GO:0016779">
    <property type="term" value="F:nucleotidyltransferase activity"/>
    <property type="evidence" value="ECO:0007669"/>
    <property type="project" value="TreeGrafter"/>
</dbReference>
<dbReference type="PROSITE" id="PS00101">
    <property type="entry name" value="HEXAPEP_TRANSFERASES"/>
    <property type="match status" value="1"/>
</dbReference>
<dbReference type="STRING" id="93220.A6P55_21860"/>
<dbReference type="NCBIfam" id="NF008808">
    <property type="entry name" value="PRK11830.1"/>
    <property type="match status" value="1"/>
</dbReference>
<keyword evidence="14" id="KW-1185">Reference proteome</keyword>
<comment type="pathway">
    <text evidence="9">Amino-acid biosynthesis; L-lysine biosynthesis via DAP pathway; LL-2,6-diaminopimelate from (S)-tetrahydrodipicolinate (succinylase route): step 1/3.</text>
</comment>
<dbReference type="Pfam" id="PF14602">
    <property type="entry name" value="Hexapep_2"/>
    <property type="match status" value="1"/>
</dbReference>
<accession>A0A378YCT8</accession>
<evidence type="ECO:0000313" key="12">
    <source>
        <dbReference type="EMBL" id="VVE71014.1"/>
    </source>
</evidence>
<keyword evidence="4 9" id="KW-0808">Transferase</keyword>
<evidence type="ECO:0000256" key="7">
    <source>
        <dbReference type="ARBA" id="ARBA00023154"/>
    </source>
</evidence>
<organism evidence="11 13">
    <name type="scientific">Pandoraea pnomenusa</name>
    <dbReference type="NCBI Taxonomy" id="93220"/>
    <lineage>
        <taxon>Bacteria</taxon>
        <taxon>Pseudomonadati</taxon>
        <taxon>Pseudomonadota</taxon>
        <taxon>Betaproteobacteria</taxon>
        <taxon>Burkholderiales</taxon>
        <taxon>Burkholderiaceae</taxon>
        <taxon>Pandoraea</taxon>
    </lineage>
</organism>
<dbReference type="EMBL" id="UGSG01000001">
    <property type="protein sequence ID" value="SUA74189.1"/>
    <property type="molecule type" value="Genomic_DNA"/>
</dbReference>
<comment type="similarity">
    <text evidence="1 9">Belongs to the transferase hexapeptide repeat family.</text>
</comment>
<dbReference type="OrthoDB" id="9775362at2"/>
<dbReference type="GO" id="GO:0008666">
    <property type="term" value="F:2,3,4,5-tetrahydropyridine-2,6-dicarboxylate N-succinyltransferase activity"/>
    <property type="evidence" value="ECO:0007669"/>
    <property type="project" value="UniProtKB-UniRule"/>
</dbReference>
<dbReference type="InterPro" id="IPR001451">
    <property type="entry name" value="Hexapep"/>
</dbReference>
<evidence type="ECO:0000259" key="10">
    <source>
        <dbReference type="Pfam" id="PF14805"/>
    </source>
</evidence>